<feature type="region of interest" description="Disordered" evidence="1">
    <location>
        <begin position="273"/>
        <end position="299"/>
    </location>
</feature>
<keyword evidence="2" id="KW-0732">Signal</keyword>
<name>A0ABN3W587_9ACTN</name>
<protein>
    <recommendedName>
        <fullName evidence="5">Secreted protein</fullName>
    </recommendedName>
</protein>
<comment type="caution">
    <text evidence="3">The sequence shown here is derived from an EMBL/GenBank/DDBJ whole genome shotgun (WGS) entry which is preliminary data.</text>
</comment>
<evidence type="ECO:0000313" key="3">
    <source>
        <dbReference type="EMBL" id="GAA2892266.1"/>
    </source>
</evidence>
<dbReference type="EMBL" id="BAAAVI010000049">
    <property type="protein sequence ID" value="GAA2892266.1"/>
    <property type="molecule type" value="Genomic_DNA"/>
</dbReference>
<feature type="chain" id="PRO_5047003306" description="Secreted protein" evidence="2">
    <location>
        <begin position="38"/>
        <end position="299"/>
    </location>
</feature>
<accession>A0ABN3W587</accession>
<sequence>MNKSLSAFGLPGRTRHRVALIVAVALPISLMAAPATAQDPTPSPATAGEPATVSDPAQVALAQAKKNNKRVEIEALRSETATYYANPDGKTLRAEVSTTPVRVQKDGIWQPVDPTLVEKDGVIQPKAVTGDITLSAGGNTDLVKVTGDRGPASVAAPATLPKPQLKGNTATYPDAYGPGTDLVITVTPSGFRQEIVIRQRPVKDLAFRIPVRLPKGLTFSTGKKPTLLDGRDKQIGELSAAPMVDATAANSPDTGKIGQAAVRVDGDTVVLSVPGGPGHHLPGHGRDGLGDLGRHRNRR</sequence>
<feature type="compositionally biased region" description="Basic and acidic residues" evidence="1">
    <location>
        <begin position="284"/>
        <end position="299"/>
    </location>
</feature>
<evidence type="ECO:0000256" key="1">
    <source>
        <dbReference type="SAM" id="MobiDB-lite"/>
    </source>
</evidence>
<feature type="signal peptide" evidence="2">
    <location>
        <begin position="1"/>
        <end position="37"/>
    </location>
</feature>
<dbReference type="Proteomes" id="UP001500831">
    <property type="component" value="Unassembled WGS sequence"/>
</dbReference>
<organism evidence="3 4">
    <name type="scientific">Streptosporangium fragile</name>
    <dbReference type="NCBI Taxonomy" id="46186"/>
    <lineage>
        <taxon>Bacteria</taxon>
        <taxon>Bacillati</taxon>
        <taxon>Actinomycetota</taxon>
        <taxon>Actinomycetes</taxon>
        <taxon>Streptosporangiales</taxon>
        <taxon>Streptosporangiaceae</taxon>
        <taxon>Streptosporangium</taxon>
    </lineage>
</organism>
<evidence type="ECO:0000256" key="2">
    <source>
        <dbReference type="SAM" id="SignalP"/>
    </source>
</evidence>
<proteinExistence type="predicted"/>
<keyword evidence="4" id="KW-1185">Reference proteome</keyword>
<evidence type="ECO:0008006" key="5">
    <source>
        <dbReference type="Google" id="ProtNLM"/>
    </source>
</evidence>
<reference evidence="3 4" key="1">
    <citation type="journal article" date="2019" name="Int. J. Syst. Evol. Microbiol.">
        <title>The Global Catalogue of Microorganisms (GCM) 10K type strain sequencing project: providing services to taxonomists for standard genome sequencing and annotation.</title>
        <authorList>
            <consortium name="The Broad Institute Genomics Platform"/>
            <consortium name="The Broad Institute Genome Sequencing Center for Infectious Disease"/>
            <person name="Wu L."/>
            <person name="Ma J."/>
        </authorList>
    </citation>
    <scope>NUCLEOTIDE SEQUENCE [LARGE SCALE GENOMIC DNA]</scope>
    <source>
        <strain evidence="3 4">JCM 6242</strain>
    </source>
</reference>
<evidence type="ECO:0000313" key="4">
    <source>
        <dbReference type="Proteomes" id="UP001500831"/>
    </source>
</evidence>
<gene>
    <name evidence="3" type="ORF">GCM10010517_56770</name>
</gene>